<protein>
    <recommendedName>
        <fullName evidence="3">Vitelline membrane outer layer protein 1</fullName>
    </recommendedName>
</protein>
<proteinExistence type="predicted"/>
<name>A0AAV2Q9S4_MEGNR</name>
<dbReference type="PANTHER" id="PTHR18841:SF0">
    <property type="entry name" value="VITELLINE MEMBRANE OUTER LAYER 1 HOMOLOG A-RELATED"/>
    <property type="match status" value="1"/>
</dbReference>
<dbReference type="EMBL" id="CAXKWB010005187">
    <property type="protein sequence ID" value="CAL4077176.1"/>
    <property type="molecule type" value="Genomic_DNA"/>
</dbReference>
<dbReference type="Proteomes" id="UP001497623">
    <property type="component" value="Unassembled WGS sequence"/>
</dbReference>
<accession>A0AAV2Q9S4</accession>
<evidence type="ECO:0000313" key="1">
    <source>
        <dbReference type="EMBL" id="CAL4077176.1"/>
    </source>
</evidence>
<dbReference type="InterPro" id="IPR036706">
    <property type="entry name" value="VOMI_sf"/>
</dbReference>
<dbReference type="SUPFAM" id="SSF51092">
    <property type="entry name" value="Vitelline membrane outer protein-I (VMO-I)"/>
    <property type="match status" value="1"/>
</dbReference>
<keyword evidence="2" id="KW-1185">Reference proteome</keyword>
<gene>
    <name evidence="1" type="ORF">MNOR_LOCUS10344</name>
</gene>
<dbReference type="AlphaFoldDB" id="A0AAV2Q9S4"/>
<comment type="caution">
    <text evidence="1">The sequence shown here is derived from an EMBL/GenBank/DDBJ whole genome shotgun (WGS) entry which is preliminary data.</text>
</comment>
<dbReference type="InterPro" id="IPR005515">
    <property type="entry name" value="VOMI"/>
</dbReference>
<dbReference type="Pfam" id="PF03762">
    <property type="entry name" value="VOMI"/>
    <property type="match status" value="1"/>
</dbReference>
<evidence type="ECO:0000313" key="2">
    <source>
        <dbReference type="Proteomes" id="UP001497623"/>
    </source>
</evidence>
<organism evidence="1 2">
    <name type="scientific">Meganyctiphanes norvegica</name>
    <name type="common">Northern krill</name>
    <name type="synonym">Thysanopoda norvegica</name>
    <dbReference type="NCBI Taxonomy" id="48144"/>
    <lineage>
        <taxon>Eukaryota</taxon>
        <taxon>Metazoa</taxon>
        <taxon>Ecdysozoa</taxon>
        <taxon>Arthropoda</taxon>
        <taxon>Crustacea</taxon>
        <taxon>Multicrustacea</taxon>
        <taxon>Malacostraca</taxon>
        <taxon>Eumalacostraca</taxon>
        <taxon>Eucarida</taxon>
        <taxon>Euphausiacea</taxon>
        <taxon>Euphausiidae</taxon>
        <taxon>Meganyctiphanes</taxon>
    </lineage>
</organism>
<dbReference type="GO" id="GO:0005615">
    <property type="term" value="C:extracellular space"/>
    <property type="evidence" value="ECO:0007669"/>
    <property type="project" value="TreeGrafter"/>
</dbReference>
<dbReference type="Gene3D" id="2.100.10.20">
    <property type="entry name" value="Vitelline membrane outer layer protein I (VOMI)"/>
    <property type="match status" value="1"/>
</dbReference>
<feature type="non-terminal residue" evidence="1">
    <location>
        <position position="239"/>
    </location>
</feature>
<dbReference type="PANTHER" id="PTHR18841">
    <property type="entry name" value="VITELLINE MEMBRANE OUTER LAYER PROTEIN I-RELATED"/>
    <property type="match status" value="1"/>
</dbReference>
<evidence type="ECO:0008006" key="3">
    <source>
        <dbReference type="Google" id="ProtNLM"/>
    </source>
</evidence>
<sequence length="239" mass="27156">MAITQRYITLPLQGLAQSQTKVTSSCVAFTIMEITGCYGSDVMDVVEMKYVPLELDYAMKWGHWGDTEFCPEGSFAYGFRIKVEDSTAKDDTALNGIRLICRSPGDVGSDGVFPKKKAWEANITSTVQKWGTWRGRMEGQKINFRIYIFSNLLILFADRQKGIFNQTNSRLEADTRLCESTPTSGLGSTFTKIFWSSWGRVICGIQTRVEEHLPIYEDDTALNDVRMFCCELDPDYLYF</sequence>
<reference evidence="1 2" key="1">
    <citation type="submission" date="2024-05" db="EMBL/GenBank/DDBJ databases">
        <authorList>
            <person name="Wallberg A."/>
        </authorList>
    </citation>
    <scope>NUCLEOTIDE SEQUENCE [LARGE SCALE GENOMIC DNA]</scope>
</reference>